<dbReference type="Gene3D" id="3.40.50.2300">
    <property type="match status" value="1"/>
</dbReference>
<sequence length="248" mass="27606">MSRPPAETSEPVGVSPSRGRRGRVLVVEDDPAIAHLVEEYLRHEGFGVDVAMDGERGVELARDARPDVIILDLMLPGIDGIEVCRRVRAFSDAYILILTARGDEVDRVIGLSVGADDYVVKPFSPRELSARVQALLRRPRQGREDEQPLRRFGALLIDSGAREVTLDGVPVDLTRTEFDIIDTLSARPRTVFERLQLLRSVWGSDWYGDDHVIDVHVANLRRKLADDPGASRYIRTVRGVGYRMGDGA</sequence>
<keyword evidence="4 7" id="KW-0238">DNA-binding</keyword>
<accession>A0A7Y5ZXE8</accession>
<evidence type="ECO:0000256" key="5">
    <source>
        <dbReference type="ARBA" id="ARBA00023163"/>
    </source>
</evidence>
<dbReference type="InterPro" id="IPR036388">
    <property type="entry name" value="WH-like_DNA-bd_sf"/>
</dbReference>
<dbReference type="GO" id="GO:0005829">
    <property type="term" value="C:cytosol"/>
    <property type="evidence" value="ECO:0007669"/>
    <property type="project" value="TreeGrafter"/>
</dbReference>
<keyword evidence="1 6" id="KW-0597">Phosphoprotein</keyword>
<dbReference type="EMBL" id="JABMCI010000035">
    <property type="protein sequence ID" value="NUU15839.1"/>
    <property type="molecule type" value="Genomic_DNA"/>
</dbReference>
<dbReference type="PROSITE" id="PS50110">
    <property type="entry name" value="RESPONSE_REGULATORY"/>
    <property type="match status" value="1"/>
</dbReference>
<dbReference type="Proteomes" id="UP000565724">
    <property type="component" value="Unassembled WGS sequence"/>
</dbReference>
<dbReference type="InterPro" id="IPR016032">
    <property type="entry name" value="Sig_transdc_resp-reg_C-effctor"/>
</dbReference>
<dbReference type="InterPro" id="IPR001867">
    <property type="entry name" value="OmpR/PhoB-type_DNA-bd"/>
</dbReference>
<evidence type="ECO:0000256" key="3">
    <source>
        <dbReference type="ARBA" id="ARBA00023015"/>
    </source>
</evidence>
<dbReference type="Gene3D" id="1.10.10.10">
    <property type="entry name" value="Winged helix-like DNA-binding domain superfamily/Winged helix DNA-binding domain"/>
    <property type="match status" value="1"/>
</dbReference>
<dbReference type="InterPro" id="IPR001789">
    <property type="entry name" value="Sig_transdc_resp-reg_receiver"/>
</dbReference>
<dbReference type="AlphaFoldDB" id="A0A7Y5ZXE8"/>
<dbReference type="GO" id="GO:0006355">
    <property type="term" value="P:regulation of DNA-templated transcription"/>
    <property type="evidence" value="ECO:0007669"/>
    <property type="project" value="InterPro"/>
</dbReference>
<comment type="caution">
    <text evidence="10">The sequence shown here is derived from an EMBL/GenBank/DDBJ whole genome shotgun (WGS) entry which is preliminary data.</text>
</comment>
<dbReference type="SUPFAM" id="SSF52172">
    <property type="entry name" value="CheY-like"/>
    <property type="match status" value="1"/>
</dbReference>
<dbReference type="SUPFAM" id="SSF46894">
    <property type="entry name" value="C-terminal effector domain of the bipartite response regulators"/>
    <property type="match status" value="1"/>
</dbReference>
<evidence type="ECO:0000259" key="8">
    <source>
        <dbReference type="PROSITE" id="PS50110"/>
    </source>
</evidence>
<feature type="modified residue" description="4-aspartylphosphate" evidence="6">
    <location>
        <position position="72"/>
    </location>
</feature>
<evidence type="ECO:0000256" key="4">
    <source>
        <dbReference type="ARBA" id="ARBA00023125"/>
    </source>
</evidence>
<dbReference type="FunFam" id="1.10.10.10:FF:000018">
    <property type="entry name" value="DNA-binding response regulator ResD"/>
    <property type="match status" value="1"/>
</dbReference>
<gene>
    <name evidence="10" type="ORF">HP550_01060</name>
</gene>
<name>A0A7Y5ZXE8_9CELL</name>
<dbReference type="Pfam" id="PF00486">
    <property type="entry name" value="Trans_reg_C"/>
    <property type="match status" value="1"/>
</dbReference>
<keyword evidence="2" id="KW-0902">Two-component regulatory system</keyword>
<dbReference type="PROSITE" id="PS51755">
    <property type="entry name" value="OMPR_PHOB"/>
    <property type="match status" value="1"/>
</dbReference>
<dbReference type="FunFam" id="3.40.50.2300:FF:000001">
    <property type="entry name" value="DNA-binding response regulator PhoB"/>
    <property type="match status" value="1"/>
</dbReference>
<dbReference type="InterPro" id="IPR011006">
    <property type="entry name" value="CheY-like_superfamily"/>
</dbReference>
<dbReference type="PANTHER" id="PTHR48111:SF4">
    <property type="entry name" value="DNA-BINDING DUAL TRANSCRIPTIONAL REGULATOR OMPR"/>
    <property type="match status" value="1"/>
</dbReference>
<organism evidence="10 11">
    <name type="scientific">Cellulomonas humilata</name>
    <dbReference type="NCBI Taxonomy" id="144055"/>
    <lineage>
        <taxon>Bacteria</taxon>
        <taxon>Bacillati</taxon>
        <taxon>Actinomycetota</taxon>
        <taxon>Actinomycetes</taxon>
        <taxon>Micrococcales</taxon>
        <taxon>Cellulomonadaceae</taxon>
        <taxon>Cellulomonas</taxon>
    </lineage>
</organism>
<keyword evidence="5" id="KW-0804">Transcription</keyword>
<evidence type="ECO:0000313" key="10">
    <source>
        <dbReference type="EMBL" id="NUU15839.1"/>
    </source>
</evidence>
<dbReference type="PANTHER" id="PTHR48111">
    <property type="entry name" value="REGULATOR OF RPOS"/>
    <property type="match status" value="1"/>
</dbReference>
<keyword evidence="11" id="KW-1185">Reference proteome</keyword>
<dbReference type="CDD" id="cd00383">
    <property type="entry name" value="trans_reg_C"/>
    <property type="match status" value="1"/>
</dbReference>
<evidence type="ECO:0000256" key="7">
    <source>
        <dbReference type="PROSITE-ProRule" id="PRU01091"/>
    </source>
</evidence>
<feature type="DNA-binding region" description="OmpR/PhoB-type" evidence="7">
    <location>
        <begin position="147"/>
        <end position="246"/>
    </location>
</feature>
<evidence type="ECO:0000313" key="11">
    <source>
        <dbReference type="Proteomes" id="UP000565724"/>
    </source>
</evidence>
<feature type="domain" description="OmpR/PhoB-type" evidence="9">
    <location>
        <begin position="147"/>
        <end position="246"/>
    </location>
</feature>
<dbReference type="SMART" id="SM00448">
    <property type="entry name" value="REC"/>
    <property type="match status" value="1"/>
</dbReference>
<dbReference type="Pfam" id="PF00072">
    <property type="entry name" value="Response_reg"/>
    <property type="match status" value="1"/>
</dbReference>
<keyword evidence="3" id="KW-0805">Transcription regulation</keyword>
<evidence type="ECO:0000256" key="2">
    <source>
        <dbReference type="ARBA" id="ARBA00023012"/>
    </source>
</evidence>
<dbReference type="GO" id="GO:0000156">
    <property type="term" value="F:phosphorelay response regulator activity"/>
    <property type="evidence" value="ECO:0007669"/>
    <property type="project" value="TreeGrafter"/>
</dbReference>
<proteinExistence type="predicted"/>
<evidence type="ECO:0000256" key="1">
    <source>
        <dbReference type="ARBA" id="ARBA00022553"/>
    </source>
</evidence>
<evidence type="ECO:0000256" key="6">
    <source>
        <dbReference type="PROSITE-ProRule" id="PRU00169"/>
    </source>
</evidence>
<dbReference type="Gene3D" id="6.10.250.690">
    <property type="match status" value="1"/>
</dbReference>
<dbReference type="GO" id="GO:0000976">
    <property type="term" value="F:transcription cis-regulatory region binding"/>
    <property type="evidence" value="ECO:0007669"/>
    <property type="project" value="TreeGrafter"/>
</dbReference>
<dbReference type="GO" id="GO:0032993">
    <property type="term" value="C:protein-DNA complex"/>
    <property type="evidence" value="ECO:0007669"/>
    <property type="project" value="TreeGrafter"/>
</dbReference>
<dbReference type="SMART" id="SM00862">
    <property type="entry name" value="Trans_reg_C"/>
    <property type="match status" value="1"/>
</dbReference>
<protein>
    <submittedName>
        <fullName evidence="10">Response regulator transcription factor</fullName>
    </submittedName>
</protein>
<feature type="domain" description="Response regulatory" evidence="8">
    <location>
        <begin position="23"/>
        <end position="136"/>
    </location>
</feature>
<reference evidence="10 11" key="1">
    <citation type="submission" date="2020-05" db="EMBL/GenBank/DDBJ databases">
        <title>Genome Sequencing of Type Strains.</title>
        <authorList>
            <person name="Lemaire J.F."/>
            <person name="Inderbitzin P."/>
            <person name="Gregorio O.A."/>
            <person name="Collins S.B."/>
            <person name="Wespe N."/>
            <person name="Knight-Connoni V."/>
        </authorList>
    </citation>
    <scope>NUCLEOTIDE SEQUENCE [LARGE SCALE GENOMIC DNA]</scope>
    <source>
        <strain evidence="10 11">ATCC 25174</strain>
    </source>
</reference>
<evidence type="ECO:0000259" key="9">
    <source>
        <dbReference type="PROSITE" id="PS51755"/>
    </source>
</evidence>
<dbReference type="InterPro" id="IPR039420">
    <property type="entry name" value="WalR-like"/>
</dbReference>